<dbReference type="VEuPathDB" id="TriTrypDB:TcG_09138"/>
<proteinExistence type="predicted"/>
<reference evidence="3 4" key="1">
    <citation type="journal article" date="2018" name="Microb. Genom.">
        <title>Expanding an expanded genome: long-read sequencing of Trypanosoma cruzi.</title>
        <authorList>
            <person name="Berna L."/>
            <person name="Rodriguez M."/>
            <person name="Chiribao M.L."/>
            <person name="Parodi-Talice A."/>
            <person name="Pita S."/>
            <person name="Rijo G."/>
            <person name="Alvarez-Valin F."/>
            <person name="Robello C."/>
        </authorList>
    </citation>
    <scope>NUCLEOTIDE SEQUENCE [LARGE SCALE GENOMIC DNA]</scope>
    <source>
        <strain evidence="3 4">Dm28c</strain>
    </source>
</reference>
<protein>
    <submittedName>
        <fullName evidence="3">Putative retrotransposon hot spot protein (RHS,)</fullName>
    </submittedName>
</protein>
<feature type="domain" description="DUF7578" evidence="2">
    <location>
        <begin position="50"/>
        <end position="113"/>
    </location>
</feature>
<evidence type="ECO:0000313" key="4">
    <source>
        <dbReference type="Proteomes" id="UP000246121"/>
    </source>
</evidence>
<dbReference type="VEuPathDB" id="TriTrypDB:C4B63_165g17"/>
<dbReference type="VEuPathDB" id="TriTrypDB:ECC02_007820"/>
<dbReference type="VEuPathDB" id="TriTrypDB:C3747_427g20"/>
<keyword evidence="1" id="KW-0472">Membrane</keyword>
<dbReference type="EMBL" id="PRFA01000165">
    <property type="protein sequence ID" value="PWU85378.1"/>
    <property type="molecule type" value="Genomic_DNA"/>
</dbReference>
<keyword evidence="1" id="KW-0812">Transmembrane</keyword>
<name>A0A2V2URB9_TRYCR</name>
<evidence type="ECO:0000313" key="3">
    <source>
        <dbReference type="EMBL" id="PWU85378.1"/>
    </source>
</evidence>
<gene>
    <name evidence="3" type="ORF">C4B63_165g17</name>
</gene>
<evidence type="ECO:0000259" key="2">
    <source>
        <dbReference type="Pfam" id="PF24466"/>
    </source>
</evidence>
<dbReference type="InterPro" id="IPR056000">
    <property type="entry name" value="DUF7578"/>
</dbReference>
<dbReference type="VEuPathDB" id="TriTrypDB:TcCL_NonESM11433"/>
<dbReference type="AlphaFoldDB" id="A0A2V2URB9"/>
<dbReference type="Pfam" id="PF24466">
    <property type="entry name" value="DUF7578"/>
    <property type="match status" value="1"/>
</dbReference>
<organism evidence="3 4">
    <name type="scientific">Trypanosoma cruzi</name>
    <dbReference type="NCBI Taxonomy" id="5693"/>
    <lineage>
        <taxon>Eukaryota</taxon>
        <taxon>Discoba</taxon>
        <taxon>Euglenozoa</taxon>
        <taxon>Kinetoplastea</taxon>
        <taxon>Metakinetoplastina</taxon>
        <taxon>Trypanosomatida</taxon>
        <taxon>Trypanosomatidae</taxon>
        <taxon>Trypanosoma</taxon>
        <taxon>Schizotrypanum</taxon>
    </lineage>
</organism>
<dbReference type="Proteomes" id="UP000246121">
    <property type="component" value="Unassembled WGS sequence"/>
</dbReference>
<comment type="caution">
    <text evidence="3">The sequence shown here is derived from an EMBL/GenBank/DDBJ whole genome shotgun (WGS) entry which is preliminary data.</text>
</comment>
<dbReference type="VEuPathDB" id="TriTrypDB:TcCLB.511121.20"/>
<accession>A0A2V2URB9</accession>
<feature type="transmembrane region" description="Helical" evidence="1">
    <location>
        <begin position="131"/>
        <end position="153"/>
    </location>
</feature>
<keyword evidence="1" id="KW-1133">Transmembrane helix</keyword>
<sequence length="154" mass="17710">MKEKDTVTPLARGKLNTALTQILTERREAEMEFTICTNIVDVLFKGRVCVKEKKLNEFLTMELGGRGVVDANRDVLLEEFFKDPTRYIRDQGALDEMQASDHYKRMERAVREEMDLEEDLSRPYKNGMDNLLKWLVAAALFCFSCVGCVGFILC</sequence>
<evidence type="ECO:0000256" key="1">
    <source>
        <dbReference type="SAM" id="Phobius"/>
    </source>
</evidence>